<evidence type="ECO:0000313" key="1">
    <source>
        <dbReference type="EMBL" id="ATW57952.1"/>
    </source>
</evidence>
<proteinExistence type="predicted"/>
<evidence type="ECO:0000313" key="2">
    <source>
        <dbReference type="Proteomes" id="UP000241592"/>
    </source>
</evidence>
<reference evidence="1 2" key="1">
    <citation type="submission" date="2017-09" db="EMBL/GenBank/DDBJ databases">
        <authorList>
            <person name="Ehlers B."/>
            <person name="Leendertz F.H."/>
        </authorList>
    </citation>
    <scope>NUCLEOTIDE SEQUENCE [LARGE SCALE GENOMIC DNA]</scope>
</reference>
<gene>
    <name evidence="1" type="ORF">CNR34_00019</name>
</gene>
<sequence>MSHASRDNADLTGRVARIRAGYAQFETTLRGAVVELLAGLGSGVHTMMSMNQVIERVGQNYIAASRQDILEDLGKVSESALETSQALSSELITPKALSVADALHRGFAAEIDSVVSRAVARDVKTALEFVRHQLLAGRFTATSDQLTHDLTFNFTGKMTIPTVEYVGREVNWAYRSQYNTIMVHTLLAREVDSAVVDGGSKAGDVVDLMKFDQVQGKYFHHNSKSLLQPLDVGI</sequence>
<name>A0A2H4P6Z3_9CAUD</name>
<keyword evidence="2" id="KW-1185">Reference proteome</keyword>
<accession>A0A2H4P6Z3</accession>
<protein>
    <submittedName>
        <fullName evidence="1">Uncharacterized protein</fullName>
    </submittedName>
</protein>
<dbReference type="EMBL" id="MG018927">
    <property type="protein sequence ID" value="ATW57952.1"/>
    <property type="molecule type" value="Genomic_DNA"/>
</dbReference>
<organism evidence="1 2">
    <name type="scientific">Pseudomonas phage nickie</name>
    <dbReference type="NCBI Taxonomy" id="2048977"/>
    <lineage>
        <taxon>Viruses</taxon>
        <taxon>Duplodnaviria</taxon>
        <taxon>Heunggongvirae</taxon>
        <taxon>Uroviricota</taxon>
        <taxon>Caudoviricetes</taxon>
        <taxon>Nickievirus</taxon>
        <taxon>Nickievirus nickie</taxon>
    </lineage>
</organism>
<dbReference type="Proteomes" id="UP000241592">
    <property type="component" value="Segment"/>
</dbReference>